<dbReference type="Gene3D" id="3.40.50.410">
    <property type="entry name" value="von Willebrand factor, type A domain"/>
    <property type="match status" value="2"/>
</dbReference>
<evidence type="ECO:0000259" key="2">
    <source>
        <dbReference type="PROSITE" id="PS50234"/>
    </source>
</evidence>
<dbReference type="SUPFAM" id="SSF53300">
    <property type="entry name" value="vWA-like"/>
    <property type="match status" value="2"/>
</dbReference>
<feature type="domain" description="VWFA" evidence="2">
    <location>
        <begin position="91"/>
        <end position="327"/>
    </location>
</feature>
<dbReference type="RefSeq" id="WP_252211687.1">
    <property type="nucleotide sequence ID" value="NZ_JAVJAN010000049.1"/>
</dbReference>
<dbReference type="Pfam" id="PF13519">
    <property type="entry name" value="VWA_2"/>
    <property type="match status" value="1"/>
</dbReference>
<keyword evidence="1" id="KW-0472">Membrane</keyword>
<proteinExistence type="predicted"/>
<keyword evidence="1" id="KW-1133">Transmembrane helix</keyword>
<evidence type="ECO:0000313" key="4">
    <source>
        <dbReference type="Proteomes" id="UP001256646"/>
    </source>
</evidence>
<dbReference type="InterPro" id="IPR051266">
    <property type="entry name" value="CLCR"/>
</dbReference>
<dbReference type="CDD" id="cd00198">
    <property type="entry name" value="vWFA"/>
    <property type="match status" value="1"/>
</dbReference>
<dbReference type="PANTHER" id="PTHR10579:SF43">
    <property type="entry name" value="ZINC FINGER (C3HC4-TYPE RING FINGER) FAMILY PROTEIN"/>
    <property type="match status" value="1"/>
</dbReference>
<dbReference type="InterPro" id="IPR002035">
    <property type="entry name" value="VWF_A"/>
</dbReference>
<dbReference type="InterPro" id="IPR036465">
    <property type="entry name" value="vWFA_dom_sf"/>
</dbReference>
<dbReference type="PANTHER" id="PTHR10579">
    <property type="entry name" value="CALCIUM-ACTIVATED CHLORIDE CHANNEL REGULATOR"/>
    <property type="match status" value="1"/>
</dbReference>
<accession>A0ABU1EJV5</accession>
<evidence type="ECO:0000256" key="1">
    <source>
        <dbReference type="SAM" id="Phobius"/>
    </source>
</evidence>
<dbReference type="Proteomes" id="UP001256646">
    <property type="component" value="Unassembled WGS sequence"/>
</dbReference>
<keyword evidence="1" id="KW-0812">Transmembrane</keyword>
<evidence type="ECO:0000313" key="3">
    <source>
        <dbReference type="EMBL" id="MDR5588671.1"/>
    </source>
</evidence>
<dbReference type="PROSITE" id="PS50234">
    <property type="entry name" value="VWFA"/>
    <property type="match status" value="2"/>
</dbReference>
<gene>
    <name evidence="3" type="ORF">RGC78_14470</name>
</gene>
<reference evidence="3 4" key="1">
    <citation type="submission" date="2023-09" db="EMBL/GenBank/DDBJ databases">
        <authorList>
            <person name="Zhai L."/>
        </authorList>
    </citation>
    <scope>NUCLEOTIDE SEQUENCE [LARGE SCALE GENOMIC DNA]</scope>
    <source>
        <strain evidence="3 4">5 N-1</strain>
    </source>
</reference>
<sequence length="984" mass="110260">MRKIKSYMSKLINTKRRKDTFIGVVSIFLIVAMISGQLIVVNAIDRGISDKPSFDVEITSVTPENPVIGEDIKVDGKIIPSDFKCNIPKKEIVLVLDTSGSMKDSKIKKMKNAAIEFVNKIKKIPNLDIDIVTYSTSGYTYLNNGNTEKDLLKIINSIKADGGTNTGEGLRKATYILDLEKNKNADKSIVFMSDGMPTYYSILAKYYWWDFLKLFPYKSYYDEINNEMIYTDDHIWEINKRNPRVEGSGKEESNNVDKSTNYATTIGNIIKTKKYNIYSIGYALGDENSTGNMLMKKIHESMGGIVGEDGTFFMSDENAINEVFNNIGDKIIAGYTIKDVKLNLNLNDNFSLNIGGNSVNINNIKYIVDERRSDNKEVVYHAEPVPFSFIIKGKAPGTYEDIFKDSFINIPWNNEDIKLNVSRININISENNLPNINAEVKSNKNECTLNENINFNCIVAPEPFKFNSNSEISSPKDVVILLDVSTAMKDKIGENTSASNNKPQKGVDGIVEQSIFNKLLSNNLLQGVKTRYDIVTYCHKVCDTSIDDIDISCNSESDYADKFKTNVLNNIYLYDSNKRNISQALKLAGQILDDGIREPFTNKIDEGRGAATKNIIIIGGGSINLNEDGLQDEINSIREKRYNNIITANLGNIDSGSSEPNNNLKDLHYNLIGKKDNGDNILEKKENKYFINVNYRNIDTSNPENIFSDSNNLNSNNFIQNNILQDIARILMGEKQKEYNLDITLKFNIGSNFKVVSGINSCEEEGYDYHSPIINVKYIFNETTKQYESTPLPYDFIIQPRVTGELGFGGNNHIIYNNLIGNEIRKPIKIPKTIVITGLKHGVYTGIVGGAPRINSGIPECNKNSSINFGAYFKYNGESKATLNISEENEVGIDEPINIYKIKSNNELQLLNTIEASLSKSYSINLSELGLTSGDNVLIVYNEKIIVSGETQLPKTFVNTIKLDNSNPLNASVNITDLEIPELF</sequence>
<name>A0ABU1EJV5_9CLOT</name>
<comment type="caution">
    <text evidence="3">The sequence shown here is derived from an EMBL/GenBank/DDBJ whole genome shotgun (WGS) entry which is preliminary data.</text>
</comment>
<keyword evidence="4" id="KW-1185">Reference proteome</keyword>
<feature type="domain" description="VWFA" evidence="2">
    <location>
        <begin position="477"/>
        <end position="706"/>
    </location>
</feature>
<dbReference type="EMBL" id="JAVJAN010000049">
    <property type="protein sequence ID" value="MDR5588671.1"/>
    <property type="molecule type" value="Genomic_DNA"/>
</dbReference>
<dbReference type="SMART" id="SM00327">
    <property type="entry name" value="VWA"/>
    <property type="match status" value="1"/>
</dbReference>
<feature type="transmembrane region" description="Helical" evidence="1">
    <location>
        <begin position="21"/>
        <end position="44"/>
    </location>
</feature>
<organism evidence="3 4">
    <name type="scientific">Clostridium aquiflavi</name>
    <dbReference type="NCBI Taxonomy" id="3073603"/>
    <lineage>
        <taxon>Bacteria</taxon>
        <taxon>Bacillati</taxon>
        <taxon>Bacillota</taxon>
        <taxon>Clostridia</taxon>
        <taxon>Eubacteriales</taxon>
        <taxon>Clostridiaceae</taxon>
        <taxon>Clostridium</taxon>
    </lineage>
</organism>
<protein>
    <submittedName>
        <fullName evidence="3">VWA domain-containing protein</fullName>
    </submittedName>
</protein>